<protein>
    <submittedName>
        <fullName evidence="1">Uncharacterized protein</fullName>
    </submittedName>
</protein>
<reference evidence="1 2" key="1">
    <citation type="journal article" date="2021" name="Environ. Microbiol.">
        <title>Gene family expansions and transcriptome signatures uncover fungal adaptations to wood decay.</title>
        <authorList>
            <person name="Hage H."/>
            <person name="Miyauchi S."/>
            <person name="Viragh M."/>
            <person name="Drula E."/>
            <person name="Min B."/>
            <person name="Chaduli D."/>
            <person name="Navarro D."/>
            <person name="Favel A."/>
            <person name="Norest M."/>
            <person name="Lesage-Meessen L."/>
            <person name="Balint B."/>
            <person name="Merenyi Z."/>
            <person name="de Eugenio L."/>
            <person name="Morin E."/>
            <person name="Martinez A.T."/>
            <person name="Baldrian P."/>
            <person name="Stursova M."/>
            <person name="Martinez M.J."/>
            <person name="Novotny C."/>
            <person name="Magnuson J.K."/>
            <person name="Spatafora J.W."/>
            <person name="Maurice S."/>
            <person name="Pangilinan J."/>
            <person name="Andreopoulos W."/>
            <person name="LaButti K."/>
            <person name="Hundley H."/>
            <person name="Na H."/>
            <person name="Kuo A."/>
            <person name="Barry K."/>
            <person name="Lipzen A."/>
            <person name="Henrissat B."/>
            <person name="Riley R."/>
            <person name="Ahrendt S."/>
            <person name="Nagy L.G."/>
            <person name="Grigoriev I.V."/>
            <person name="Martin F."/>
            <person name="Rosso M.N."/>
        </authorList>
    </citation>
    <scope>NUCLEOTIDE SEQUENCE [LARGE SCALE GENOMIC DNA]</scope>
    <source>
        <strain evidence="1 2">CIRM-BRFM 1785</strain>
    </source>
</reference>
<gene>
    <name evidence="1" type="ORF">C8Q71DRAFT_282790</name>
</gene>
<comment type="caution">
    <text evidence="1">The sequence shown here is derived from an EMBL/GenBank/DDBJ whole genome shotgun (WGS) entry which is preliminary data.</text>
</comment>
<proteinExistence type="predicted"/>
<evidence type="ECO:0000313" key="1">
    <source>
        <dbReference type="EMBL" id="KAH9831743.1"/>
    </source>
</evidence>
<dbReference type="RefSeq" id="XP_047774840.1">
    <property type="nucleotide sequence ID" value="XM_047917517.1"/>
</dbReference>
<evidence type="ECO:0000313" key="2">
    <source>
        <dbReference type="Proteomes" id="UP000814176"/>
    </source>
</evidence>
<dbReference type="PROSITE" id="PS51257">
    <property type="entry name" value="PROKAR_LIPOPROTEIN"/>
    <property type="match status" value="1"/>
</dbReference>
<dbReference type="GeneID" id="71998249"/>
<keyword evidence="2" id="KW-1185">Reference proteome</keyword>
<dbReference type="EMBL" id="JADCUA010000024">
    <property type="protein sequence ID" value="KAH9831743.1"/>
    <property type="molecule type" value="Genomic_DNA"/>
</dbReference>
<sequence length="202" mass="22039">MSPKCPHAIRECGPRNNSEKGPTTAHHAPLTVACWAAGCRPPRHLQVQGFPKPVPAACVRRAVLALAPRASKGGRFLVSEACEAYARHSRAHAHVGQDDVRLCEVAELGPRIAQSNEIATSREYVASIRASTLVAAAPSLFVRAEEEEEEVREGGVRVRGLWATRARLTYTHTARARVERTLDLRSMRTADELAIGRASRLP</sequence>
<name>A0ABQ8K4C8_9APHY</name>
<dbReference type="Proteomes" id="UP000814176">
    <property type="component" value="Unassembled WGS sequence"/>
</dbReference>
<accession>A0ABQ8K4C8</accession>
<organism evidence="1 2">
    <name type="scientific">Rhodofomes roseus</name>
    <dbReference type="NCBI Taxonomy" id="34475"/>
    <lineage>
        <taxon>Eukaryota</taxon>
        <taxon>Fungi</taxon>
        <taxon>Dikarya</taxon>
        <taxon>Basidiomycota</taxon>
        <taxon>Agaricomycotina</taxon>
        <taxon>Agaricomycetes</taxon>
        <taxon>Polyporales</taxon>
        <taxon>Rhodofomes</taxon>
    </lineage>
</organism>